<keyword evidence="2" id="KW-1185">Reference proteome</keyword>
<organism evidence="1 2">
    <name type="scientific">Paenibacillus algorifonticola</name>
    <dbReference type="NCBI Taxonomy" id="684063"/>
    <lineage>
        <taxon>Bacteria</taxon>
        <taxon>Bacillati</taxon>
        <taxon>Bacillota</taxon>
        <taxon>Bacilli</taxon>
        <taxon>Bacillales</taxon>
        <taxon>Paenibacillaceae</taxon>
        <taxon>Paenibacillus</taxon>
    </lineage>
</organism>
<sequence>MPSNAVRASGRGDVQPNAVVLATEERRRLTLFARWRRREALRRALFTEVGRVAALFSAAQDLAPTFSSASAASGTCGGAAAGLAALALVRDELFQVIGGGVVRGPFFPKGAHDHLHERSHLGYAAHHLLNLRHRGQNAVKAAQAVNEAFNLSQIGERECAAFGRGYGFSKLGCCSWDDSLGLRLHGLNRLQRRLKLWNRIFMEKAGYAGLMVNGGAELALPLAAAAMLELLRLLSMRVAGILRIAAGIIAIVHADHPFIFYSRIAVLYGGVLCQRGMKGDIQSRPLVKRGLLRQSGGEAVYT</sequence>
<protein>
    <submittedName>
        <fullName evidence="1">Uncharacterized protein</fullName>
    </submittedName>
</protein>
<name>A0A1I2CHZ8_9BACL</name>
<dbReference type="EMBL" id="FONN01000005">
    <property type="protein sequence ID" value="SFE67936.1"/>
    <property type="molecule type" value="Genomic_DNA"/>
</dbReference>
<reference evidence="2" key="1">
    <citation type="submission" date="2016-10" db="EMBL/GenBank/DDBJ databases">
        <authorList>
            <person name="Varghese N."/>
            <person name="Submissions S."/>
        </authorList>
    </citation>
    <scope>NUCLEOTIDE SEQUENCE [LARGE SCALE GENOMIC DNA]</scope>
    <source>
        <strain evidence="2">CGMCC 1.10223</strain>
    </source>
</reference>
<dbReference type="AlphaFoldDB" id="A0A1I2CHZ8"/>
<evidence type="ECO:0000313" key="1">
    <source>
        <dbReference type="EMBL" id="SFE67936.1"/>
    </source>
</evidence>
<proteinExistence type="predicted"/>
<dbReference type="Proteomes" id="UP000183410">
    <property type="component" value="Unassembled WGS sequence"/>
</dbReference>
<gene>
    <name evidence="1" type="ORF">SAMN04487969_10587</name>
</gene>
<evidence type="ECO:0000313" key="2">
    <source>
        <dbReference type="Proteomes" id="UP000183410"/>
    </source>
</evidence>
<accession>A0A1I2CHZ8</accession>